<protein>
    <submittedName>
        <fullName evidence="4">Glycosyltransferase</fullName>
    </submittedName>
</protein>
<dbReference type="PANTHER" id="PTHR45947:SF3">
    <property type="entry name" value="SULFOQUINOVOSYL TRANSFERASE SQD2"/>
    <property type="match status" value="1"/>
</dbReference>
<keyword evidence="1" id="KW-0328">Glycosyltransferase</keyword>
<dbReference type="Pfam" id="PF13692">
    <property type="entry name" value="Glyco_trans_1_4"/>
    <property type="match status" value="1"/>
</dbReference>
<dbReference type="RefSeq" id="WP_167615621.1">
    <property type="nucleotide sequence ID" value="NZ_JAAUVV010000002.1"/>
</dbReference>
<reference evidence="4 5" key="1">
    <citation type="submission" date="2020-03" db="EMBL/GenBank/DDBJ databases">
        <title>Draft genome sequences of bacterial isolates from the female urobiome.</title>
        <authorList>
            <person name="Miller-Ensminger T."/>
            <person name="Wolfe A.J."/>
            <person name="Putonti C."/>
        </authorList>
    </citation>
    <scope>NUCLEOTIDE SEQUENCE [LARGE SCALE GENOMIC DNA]</scope>
    <source>
        <strain evidence="4 5">UMB8490</strain>
    </source>
</reference>
<dbReference type="InterPro" id="IPR050194">
    <property type="entry name" value="Glycosyltransferase_grp1"/>
</dbReference>
<dbReference type="SUPFAM" id="SSF53756">
    <property type="entry name" value="UDP-Glycosyltransferase/glycogen phosphorylase"/>
    <property type="match status" value="1"/>
</dbReference>
<proteinExistence type="predicted"/>
<feature type="domain" description="Glycosyltransferase subfamily 4-like N-terminal" evidence="3">
    <location>
        <begin position="127"/>
        <end position="306"/>
    </location>
</feature>
<dbReference type="Gene3D" id="3.40.50.2000">
    <property type="entry name" value="Glycogen Phosphorylase B"/>
    <property type="match status" value="2"/>
</dbReference>
<evidence type="ECO:0000256" key="2">
    <source>
        <dbReference type="ARBA" id="ARBA00022679"/>
    </source>
</evidence>
<keyword evidence="2" id="KW-0808">Transferase</keyword>
<evidence type="ECO:0000313" key="5">
    <source>
        <dbReference type="Proteomes" id="UP000591626"/>
    </source>
</evidence>
<accession>A0AAP7CBG6</accession>
<evidence type="ECO:0000259" key="3">
    <source>
        <dbReference type="Pfam" id="PF13579"/>
    </source>
</evidence>
<dbReference type="GO" id="GO:1901137">
    <property type="term" value="P:carbohydrate derivative biosynthetic process"/>
    <property type="evidence" value="ECO:0007669"/>
    <property type="project" value="UniProtKB-ARBA"/>
</dbReference>
<dbReference type="AlphaFoldDB" id="A0AAP7CBG6"/>
<dbReference type="GO" id="GO:0016758">
    <property type="term" value="F:hexosyltransferase activity"/>
    <property type="evidence" value="ECO:0007669"/>
    <property type="project" value="TreeGrafter"/>
</dbReference>
<dbReference type="GO" id="GO:1903509">
    <property type="term" value="P:liposaccharide metabolic process"/>
    <property type="evidence" value="ECO:0007669"/>
    <property type="project" value="UniProtKB-ARBA"/>
</dbReference>
<comment type="caution">
    <text evidence="4">The sequence shown here is derived from an EMBL/GenBank/DDBJ whole genome shotgun (WGS) entry which is preliminary data.</text>
</comment>
<dbReference type="EMBL" id="JAAUVV010000002">
    <property type="protein sequence ID" value="NJJ03049.1"/>
    <property type="molecule type" value="Genomic_DNA"/>
</dbReference>
<name>A0AAP7CBG6_9CORY</name>
<gene>
    <name evidence="4" type="ORF">HC138_01460</name>
</gene>
<dbReference type="Proteomes" id="UP000591626">
    <property type="component" value="Unassembled WGS sequence"/>
</dbReference>
<dbReference type="Pfam" id="PF13579">
    <property type="entry name" value="Glyco_trans_4_4"/>
    <property type="match status" value="1"/>
</dbReference>
<evidence type="ECO:0000256" key="1">
    <source>
        <dbReference type="ARBA" id="ARBA00022676"/>
    </source>
</evidence>
<dbReference type="InterPro" id="IPR028098">
    <property type="entry name" value="Glyco_trans_4-like_N"/>
</dbReference>
<organism evidence="4 5">
    <name type="scientific">Corynebacterium coyleae</name>
    <dbReference type="NCBI Taxonomy" id="53374"/>
    <lineage>
        <taxon>Bacteria</taxon>
        <taxon>Bacillati</taxon>
        <taxon>Actinomycetota</taxon>
        <taxon>Actinomycetes</taxon>
        <taxon>Mycobacteriales</taxon>
        <taxon>Corynebacteriaceae</taxon>
        <taxon>Corynebacterium</taxon>
    </lineage>
</organism>
<dbReference type="PANTHER" id="PTHR45947">
    <property type="entry name" value="SULFOQUINOVOSYL TRANSFERASE SQD2"/>
    <property type="match status" value="1"/>
</dbReference>
<evidence type="ECO:0000313" key="4">
    <source>
        <dbReference type="EMBL" id="NJJ03049.1"/>
    </source>
</evidence>
<sequence>MSAVDKVKQAGFMASFSLRQIQVDPEKFSKDFGRRFASIPGLGQLLSMASRRSKDAADAEASRLFEQGEFTQALHELPRRPWLKNRRSAYEFEIQKLRQIIEPSVPLHRAERVMHYLTNSLPHSVAGYSLRSHAVLQGMSAQGIVVEGVTRAGYPNVVGKLAAGATETVDDITYRRILPKWTRITSEHFQQDAVNELVSYAGDFGAEALHTTTGFENALIVSRAAKALGIPWVYEMRGAPEQTWLSKRPEAEQRQAAQSEYYRLAQQQELEACKQAAAVVVLSEVTKRQLEDSGVDPNKIVVVPNGVDERAFEESGSHSQLRELFHLPVDKTIVGAITSVVDYEGLEYFVQAFKYLDEEFVGVVVGDGAALAELRVLADSLSVADRVSFVGKQPASTIGRWYQCLDVFVVPRKDTQVCRNVTPLKALNAQALGIPVVASDLPALREVTGEVETYVQPENAQLLAQGIKQAVGRDGLPSIEWAKTRQWSRLANKYRELYLGAAW</sequence>